<reference evidence="5" key="1">
    <citation type="submission" date="2024-02" db="UniProtKB">
        <authorList>
            <consortium name="WormBaseParasite"/>
        </authorList>
    </citation>
    <scope>IDENTIFICATION</scope>
</reference>
<dbReference type="InterPro" id="IPR012459">
    <property type="entry name" value="Rrp15"/>
</dbReference>
<feature type="compositionally biased region" description="Basic residues" evidence="3">
    <location>
        <begin position="50"/>
        <end position="63"/>
    </location>
</feature>
<dbReference type="Pfam" id="PF07890">
    <property type="entry name" value="Rrp15p"/>
    <property type="match status" value="1"/>
</dbReference>
<name>A0AAF3FD54_9BILA</name>
<evidence type="ECO:0000313" key="5">
    <source>
        <dbReference type="WBParaSite" id="MBELARI_LOCUS4763"/>
    </source>
</evidence>
<feature type="compositionally biased region" description="Acidic residues" evidence="3">
    <location>
        <begin position="9"/>
        <end position="27"/>
    </location>
</feature>
<dbReference type="Proteomes" id="UP000887575">
    <property type="component" value="Unassembled WGS sequence"/>
</dbReference>
<evidence type="ECO:0000256" key="3">
    <source>
        <dbReference type="SAM" id="MobiDB-lite"/>
    </source>
</evidence>
<evidence type="ECO:0000256" key="1">
    <source>
        <dbReference type="ARBA" id="ARBA00007462"/>
    </source>
</evidence>
<sequence length="169" mass="19452">MPDKIEIYEGSDESEPESLLEKDDEEASPSNQIVSTAPEETVTFEDAPRPKKNLQRKKKLKKLTHRETMVKLSEKRERDIWGMKKPDIIKDKEKERLLKRIATQGVVQLFNAVSDRQKVVSKALEKKTKDKKTLSGSNFMVNGKPKRESSVKDEFDDASMKQEVVVDFD</sequence>
<evidence type="ECO:0000256" key="2">
    <source>
        <dbReference type="ARBA" id="ARBA00017475"/>
    </source>
</evidence>
<dbReference type="PANTHER" id="PTHR13245">
    <property type="entry name" value="RRP15-LIKE PROTEIN"/>
    <property type="match status" value="1"/>
</dbReference>
<proteinExistence type="inferred from homology"/>
<dbReference type="WBParaSite" id="MBELARI_LOCUS4763">
    <property type="protein sequence ID" value="MBELARI_LOCUS4763"/>
    <property type="gene ID" value="MBELARI_LOCUS4763"/>
</dbReference>
<dbReference type="PANTHER" id="PTHR13245:SF14">
    <property type="entry name" value="RRP15-LIKE PROTEIN"/>
    <property type="match status" value="1"/>
</dbReference>
<accession>A0AAF3FD54</accession>
<feature type="region of interest" description="Disordered" evidence="3">
    <location>
        <begin position="1"/>
        <end position="63"/>
    </location>
</feature>
<dbReference type="GO" id="GO:0000460">
    <property type="term" value="P:maturation of 5.8S rRNA"/>
    <property type="evidence" value="ECO:0007669"/>
    <property type="project" value="TreeGrafter"/>
</dbReference>
<keyword evidence="4" id="KW-1185">Reference proteome</keyword>
<evidence type="ECO:0000313" key="4">
    <source>
        <dbReference type="Proteomes" id="UP000887575"/>
    </source>
</evidence>
<protein>
    <recommendedName>
        <fullName evidence="2">RRP15-like protein</fullName>
    </recommendedName>
</protein>
<dbReference type="AlphaFoldDB" id="A0AAF3FD54"/>
<dbReference type="GO" id="GO:0000470">
    <property type="term" value="P:maturation of LSU-rRNA"/>
    <property type="evidence" value="ECO:0007669"/>
    <property type="project" value="TreeGrafter"/>
</dbReference>
<comment type="similarity">
    <text evidence="1">Belongs to the RRP15 family.</text>
</comment>
<feature type="region of interest" description="Disordered" evidence="3">
    <location>
        <begin position="134"/>
        <end position="154"/>
    </location>
</feature>
<dbReference type="GO" id="GO:0030687">
    <property type="term" value="C:preribosome, large subunit precursor"/>
    <property type="evidence" value="ECO:0007669"/>
    <property type="project" value="TreeGrafter"/>
</dbReference>
<organism evidence="4 5">
    <name type="scientific">Mesorhabditis belari</name>
    <dbReference type="NCBI Taxonomy" id="2138241"/>
    <lineage>
        <taxon>Eukaryota</taxon>
        <taxon>Metazoa</taxon>
        <taxon>Ecdysozoa</taxon>
        <taxon>Nematoda</taxon>
        <taxon>Chromadorea</taxon>
        <taxon>Rhabditida</taxon>
        <taxon>Rhabditina</taxon>
        <taxon>Rhabditomorpha</taxon>
        <taxon>Rhabditoidea</taxon>
        <taxon>Rhabditidae</taxon>
        <taxon>Mesorhabditinae</taxon>
        <taxon>Mesorhabditis</taxon>
    </lineage>
</organism>